<dbReference type="PANTHER" id="PTHR43758:SF2">
    <property type="entry name" value="OXIDIZED PURINE NUCLEOSIDE TRIPHOSPHATE HYDROLASE"/>
    <property type="match status" value="1"/>
</dbReference>
<evidence type="ECO:0000256" key="4">
    <source>
        <dbReference type="ARBA" id="ARBA00022723"/>
    </source>
</evidence>
<sequence length="177" mass="19962">MSAIPSNESPVEWKSWQAEIPATLMFIKRGGEVLLIEKLTGIGQGKVNGPGGKIDPGETAEEAIVRECQEELHITPKGAVKMGELHFAMSDIPDIHCHVFMATEFEGTPTATREANPMWTAIEAIPYDRMWEDDRHWLPQMLEGQVFTGRFQFEGEKIVWMDVRFGECGRGLWYGHS</sequence>
<keyword evidence="24" id="KW-1185">Reference proteome</keyword>
<dbReference type="PRINTS" id="PR01403">
    <property type="entry name" value="8OXTPHPHTASE"/>
</dbReference>
<evidence type="ECO:0000256" key="12">
    <source>
        <dbReference type="ARBA" id="ARBA00026218"/>
    </source>
</evidence>
<dbReference type="SUPFAM" id="SSF55811">
    <property type="entry name" value="Nudix"/>
    <property type="match status" value="1"/>
</dbReference>
<evidence type="ECO:0000256" key="10">
    <source>
        <dbReference type="ARBA" id="ARBA00024596"/>
    </source>
</evidence>
<evidence type="ECO:0000256" key="8">
    <source>
        <dbReference type="ARBA" id="ARBA00024459"/>
    </source>
</evidence>
<dbReference type="InterPro" id="IPR000086">
    <property type="entry name" value="NUDIX_hydrolase_dom"/>
</dbReference>
<evidence type="ECO:0000256" key="15">
    <source>
        <dbReference type="ARBA" id="ARBA00030682"/>
    </source>
</evidence>
<comment type="catalytic activity">
    <reaction evidence="19">
        <text>O(6)-methyl-dGTP + H2O = O(6)-methyl-dGMP + diphosphate + H(+)</text>
        <dbReference type="Rhea" id="RHEA:67600"/>
        <dbReference type="ChEBI" id="CHEBI:15377"/>
        <dbReference type="ChEBI" id="CHEBI:15378"/>
        <dbReference type="ChEBI" id="CHEBI:33019"/>
        <dbReference type="ChEBI" id="CHEBI:169974"/>
        <dbReference type="ChEBI" id="CHEBI:169975"/>
    </reaction>
    <physiologicalReaction direction="left-to-right" evidence="19">
        <dbReference type="Rhea" id="RHEA:67601"/>
    </physiologicalReaction>
</comment>
<proteinExistence type="inferred from homology"/>
<feature type="domain" description="Nudix hydrolase" evidence="22">
    <location>
        <begin position="18"/>
        <end position="147"/>
    </location>
</feature>
<evidence type="ECO:0000256" key="7">
    <source>
        <dbReference type="ARBA" id="ARBA00024448"/>
    </source>
</evidence>
<evidence type="ECO:0000256" key="14">
    <source>
        <dbReference type="ARBA" id="ARBA00030634"/>
    </source>
</evidence>
<reference evidence="24" key="1">
    <citation type="journal article" date="2019" name="Int. J. Syst. Evol. Microbiol.">
        <title>The Global Catalogue of Microorganisms (GCM) 10K type strain sequencing project: providing services to taxonomists for standard genome sequencing and annotation.</title>
        <authorList>
            <consortium name="The Broad Institute Genomics Platform"/>
            <consortium name="The Broad Institute Genome Sequencing Center for Infectious Disease"/>
            <person name="Wu L."/>
            <person name="Ma J."/>
        </authorList>
    </citation>
    <scope>NUCLEOTIDE SEQUENCE [LARGE SCALE GENOMIC DNA]</scope>
    <source>
        <strain evidence="24">CCUG 57942</strain>
    </source>
</reference>
<comment type="catalytic activity">
    <reaction evidence="10">
        <text>2-oxo-ATP + H2O = 2-oxo-AMP + diphosphate + H(+)</text>
        <dbReference type="Rhea" id="RHEA:67392"/>
        <dbReference type="ChEBI" id="CHEBI:15377"/>
        <dbReference type="ChEBI" id="CHEBI:15378"/>
        <dbReference type="ChEBI" id="CHEBI:33019"/>
        <dbReference type="ChEBI" id="CHEBI:71395"/>
        <dbReference type="ChEBI" id="CHEBI:172878"/>
    </reaction>
    <physiologicalReaction direction="left-to-right" evidence="10">
        <dbReference type="Rhea" id="RHEA:67393"/>
    </physiologicalReaction>
</comment>
<evidence type="ECO:0000256" key="18">
    <source>
        <dbReference type="ARBA" id="ARBA00048002"/>
    </source>
</evidence>
<dbReference type="InterPro" id="IPR003563">
    <property type="entry name" value="8ODP"/>
</dbReference>
<comment type="catalytic activity">
    <reaction evidence="9">
        <text>8-oxo-dGTP + H2O = 8-oxo-dGMP + diphosphate + H(+)</text>
        <dbReference type="Rhea" id="RHEA:31575"/>
        <dbReference type="ChEBI" id="CHEBI:15377"/>
        <dbReference type="ChEBI" id="CHEBI:15378"/>
        <dbReference type="ChEBI" id="CHEBI:33019"/>
        <dbReference type="ChEBI" id="CHEBI:63224"/>
        <dbReference type="ChEBI" id="CHEBI:77896"/>
    </reaction>
    <physiologicalReaction direction="left-to-right" evidence="9">
        <dbReference type="Rhea" id="RHEA:31576"/>
    </physiologicalReaction>
</comment>
<dbReference type="PROSITE" id="PS51462">
    <property type="entry name" value="NUDIX"/>
    <property type="match status" value="1"/>
</dbReference>
<comment type="catalytic activity">
    <reaction evidence="18">
        <text>N(6)-methyl-ATP + H2O = N(6)-methyl-AMP + diphosphate + H(+)</text>
        <dbReference type="Rhea" id="RHEA:67608"/>
        <dbReference type="ChEBI" id="CHEBI:15377"/>
        <dbReference type="ChEBI" id="CHEBI:15378"/>
        <dbReference type="ChEBI" id="CHEBI:33019"/>
        <dbReference type="ChEBI" id="CHEBI:144842"/>
        <dbReference type="ChEBI" id="CHEBI:172873"/>
    </reaction>
    <physiologicalReaction direction="left-to-right" evidence="18">
        <dbReference type="Rhea" id="RHEA:67609"/>
    </physiologicalReaction>
</comment>
<comment type="catalytic activity">
    <reaction evidence="7">
        <text>8-oxo-dATP + H2O = 8-oxo-dAMP + diphosphate + H(+)</text>
        <dbReference type="Rhea" id="RHEA:65396"/>
        <dbReference type="ChEBI" id="CHEBI:15377"/>
        <dbReference type="ChEBI" id="CHEBI:15378"/>
        <dbReference type="ChEBI" id="CHEBI:33019"/>
        <dbReference type="ChEBI" id="CHEBI:71361"/>
        <dbReference type="ChEBI" id="CHEBI:172871"/>
    </reaction>
    <physiologicalReaction direction="left-to-right" evidence="7">
        <dbReference type="Rhea" id="RHEA:65397"/>
    </physiologicalReaction>
</comment>
<evidence type="ECO:0000256" key="5">
    <source>
        <dbReference type="ARBA" id="ARBA00022801"/>
    </source>
</evidence>
<evidence type="ECO:0000256" key="6">
    <source>
        <dbReference type="ARBA" id="ARBA00022842"/>
    </source>
</evidence>
<comment type="subunit">
    <text evidence="3">Monomer.</text>
</comment>
<comment type="catalytic activity">
    <reaction evidence="8">
        <text>2-oxo-dATP + H2O = 2-oxo-dAMP + diphosphate + H(+)</text>
        <dbReference type="Rhea" id="RHEA:31583"/>
        <dbReference type="ChEBI" id="CHEBI:15377"/>
        <dbReference type="ChEBI" id="CHEBI:15378"/>
        <dbReference type="ChEBI" id="CHEBI:33019"/>
        <dbReference type="ChEBI" id="CHEBI:63212"/>
        <dbReference type="ChEBI" id="CHEBI:77897"/>
        <dbReference type="EC" id="3.6.1.56"/>
    </reaction>
    <physiologicalReaction direction="left-to-right" evidence="8">
        <dbReference type="Rhea" id="RHEA:31584"/>
    </physiologicalReaction>
</comment>
<comment type="similarity">
    <text evidence="2">Belongs to the Nudix hydrolase family.</text>
</comment>
<gene>
    <name evidence="23" type="ORF">ACFSW8_08080</name>
</gene>
<keyword evidence="4" id="KW-0479">Metal-binding</keyword>
<accession>A0ABW4ZA26</accession>
<evidence type="ECO:0000256" key="16">
    <source>
        <dbReference type="ARBA" id="ARBA00031927"/>
    </source>
</evidence>
<comment type="cofactor">
    <cofactor evidence="1">
        <name>Mg(2+)</name>
        <dbReference type="ChEBI" id="CHEBI:18420"/>
    </cofactor>
</comment>
<evidence type="ECO:0000256" key="3">
    <source>
        <dbReference type="ARBA" id="ARBA00011245"/>
    </source>
</evidence>
<comment type="caution">
    <text evidence="23">The sequence shown here is derived from an EMBL/GenBank/DDBJ whole genome shotgun (WGS) entry which is preliminary data.</text>
</comment>
<evidence type="ECO:0000256" key="1">
    <source>
        <dbReference type="ARBA" id="ARBA00001946"/>
    </source>
</evidence>
<dbReference type="EC" id="3.6.1.56" evidence="11"/>
<name>A0ABW4ZA26_9BACT</name>
<evidence type="ECO:0000313" key="23">
    <source>
        <dbReference type="EMBL" id="MFD2158850.1"/>
    </source>
</evidence>
<evidence type="ECO:0000256" key="2">
    <source>
        <dbReference type="ARBA" id="ARBA00005582"/>
    </source>
</evidence>
<evidence type="ECO:0000256" key="21">
    <source>
        <dbReference type="ARBA" id="ARBA00053094"/>
    </source>
</evidence>
<dbReference type="PANTHER" id="PTHR43758">
    <property type="entry name" value="7,8-DIHYDRO-8-OXOGUANINE TRIPHOSPHATASE"/>
    <property type="match status" value="1"/>
</dbReference>
<dbReference type="InterPro" id="IPR015797">
    <property type="entry name" value="NUDIX_hydrolase-like_dom_sf"/>
</dbReference>
<dbReference type="RefSeq" id="WP_377089317.1">
    <property type="nucleotide sequence ID" value="NZ_JBHSJL010000014.1"/>
</dbReference>
<evidence type="ECO:0000256" key="17">
    <source>
        <dbReference type="ARBA" id="ARBA00032071"/>
    </source>
</evidence>
<keyword evidence="5" id="KW-0378">Hydrolase</keyword>
<protein>
    <recommendedName>
        <fullName evidence="12">Oxidized purine nucleoside triphosphate hydrolase</fullName>
        <ecNumber evidence="11">3.6.1.56</ecNumber>
    </recommendedName>
    <alternativeName>
        <fullName evidence="16">2-hydroxy-dATP diphosphatase</fullName>
    </alternativeName>
    <alternativeName>
        <fullName evidence="15">7,8-dihydro-8-oxoguanine triphosphatase</fullName>
    </alternativeName>
    <alternativeName>
        <fullName evidence="14">8-oxo-dGTPase</fullName>
    </alternativeName>
    <alternativeName>
        <fullName evidence="17">Methylated purine nucleoside triphosphate hydrolase</fullName>
    </alternativeName>
    <alternativeName>
        <fullName evidence="13">Nucleoside diphosphate-linked moiety X motif 1</fullName>
    </alternativeName>
</protein>
<comment type="function">
    <text evidence="21">Oxidized purine nucleoside triphosphate hydrolase which is a prominent sanitizer of the oxidized nucleotide pool. Catalyzes the hydrolysis of 2-oxo-dATP (2-hydroxy-dATP) into 2-oxo-dAMP. Also has a significant hydrolase activity toward 2-oxo-ATP, 8-oxo-dGTP and 8-oxo-dATP. Through the hydrolysis of oxidized purine nucleoside triphosphates, prevents their incorporation into DNA and the subsequent transversions A:T to C:G and G:C to T:A. Also catalyzes the hydrolysis of methylated purine nucleoside triphosphate preventing their integration into DNA. Through this antimutagenic activity protects cells from oxidative stress.</text>
</comment>
<evidence type="ECO:0000256" key="20">
    <source>
        <dbReference type="ARBA" id="ARBA00049032"/>
    </source>
</evidence>
<comment type="catalytic activity">
    <reaction evidence="20">
        <text>N(6)-methyl-dATP + H2O = N(6)-methyl-dAMP + diphosphate + H(+)</text>
        <dbReference type="Rhea" id="RHEA:67604"/>
        <dbReference type="ChEBI" id="CHEBI:15377"/>
        <dbReference type="ChEBI" id="CHEBI:15378"/>
        <dbReference type="ChEBI" id="CHEBI:33019"/>
        <dbReference type="ChEBI" id="CHEBI:169976"/>
        <dbReference type="ChEBI" id="CHEBI:172872"/>
    </reaction>
    <physiologicalReaction direction="left-to-right" evidence="20">
        <dbReference type="Rhea" id="RHEA:67605"/>
    </physiologicalReaction>
</comment>
<dbReference type="Proteomes" id="UP001597389">
    <property type="component" value="Unassembled WGS sequence"/>
</dbReference>
<keyword evidence="6" id="KW-0460">Magnesium</keyword>
<evidence type="ECO:0000256" key="19">
    <source>
        <dbReference type="ARBA" id="ARBA00048894"/>
    </source>
</evidence>
<organism evidence="23 24">
    <name type="scientific">Rubritalea tangerina</name>
    <dbReference type="NCBI Taxonomy" id="430798"/>
    <lineage>
        <taxon>Bacteria</taxon>
        <taxon>Pseudomonadati</taxon>
        <taxon>Verrucomicrobiota</taxon>
        <taxon>Verrucomicrobiia</taxon>
        <taxon>Verrucomicrobiales</taxon>
        <taxon>Rubritaleaceae</taxon>
        <taxon>Rubritalea</taxon>
    </lineage>
</organism>
<evidence type="ECO:0000256" key="13">
    <source>
        <dbReference type="ARBA" id="ARBA00029673"/>
    </source>
</evidence>
<evidence type="ECO:0000259" key="22">
    <source>
        <dbReference type="PROSITE" id="PS51462"/>
    </source>
</evidence>
<evidence type="ECO:0000313" key="24">
    <source>
        <dbReference type="Proteomes" id="UP001597389"/>
    </source>
</evidence>
<evidence type="ECO:0000256" key="9">
    <source>
        <dbReference type="ARBA" id="ARBA00024486"/>
    </source>
</evidence>
<dbReference type="Pfam" id="PF00293">
    <property type="entry name" value="NUDIX"/>
    <property type="match status" value="1"/>
</dbReference>
<dbReference type="CDD" id="cd03427">
    <property type="entry name" value="NUDIX_MTH1_Nudt1"/>
    <property type="match status" value="1"/>
</dbReference>
<dbReference type="Gene3D" id="3.90.79.10">
    <property type="entry name" value="Nucleoside Triphosphate Pyrophosphohydrolase"/>
    <property type="match status" value="1"/>
</dbReference>
<dbReference type="EMBL" id="JBHUJB010000034">
    <property type="protein sequence ID" value="MFD2158850.1"/>
    <property type="molecule type" value="Genomic_DNA"/>
</dbReference>
<evidence type="ECO:0000256" key="11">
    <source>
        <dbReference type="ARBA" id="ARBA00026103"/>
    </source>
</evidence>